<evidence type="ECO:0000259" key="1">
    <source>
        <dbReference type="Pfam" id="PF02036"/>
    </source>
</evidence>
<dbReference type="EMBL" id="AQRC01000014">
    <property type="protein sequence ID" value="KFE33906.1"/>
    <property type="molecule type" value="Genomic_DNA"/>
</dbReference>
<dbReference type="InterPro" id="IPR036527">
    <property type="entry name" value="SCP2_sterol-bd_dom_sf"/>
</dbReference>
<keyword evidence="3" id="KW-1185">Reference proteome</keyword>
<dbReference type="OrthoDB" id="8479080at2"/>
<dbReference type="InterPro" id="IPR003033">
    <property type="entry name" value="SCP2_sterol-bd_dom"/>
</dbReference>
<dbReference type="RefSeq" id="WP_081875020.1">
    <property type="nucleotide sequence ID" value="NZ_AQRC01000014.1"/>
</dbReference>
<feature type="domain" description="SCP2" evidence="1">
    <location>
        <begin position="77"/>
        <end position="135"/>
    </location>
</feature>
<organism evidence="2 3">
    <name type="scientific">Thioclava atlantica</name>
    <dbReference type="NCBI Taxonomy" id="1317124"/>
    <lineage>
        <taxon>Bacteria</taxon>
        <taxon>Pseudomonadati</taxon>
        <taxon>Pseudomonadota</taxon>
        <taxon>Alphaproteobacteria</taxon>
        <taxon>Rhodobacterales</taxon>
        <taxon>Paracoccaceae</taxon>
        <taxon>Thioclava</taxon>
    </lineage>
</organism>
<proteinExistence type="predicted"/>
<reference evidence="3" key="1">
    <citation type="submission" date="2013-04" db="EMBL/GenBank/DDBJ databases">
        <title>Thioclava sp. 13D2W-2 Genome Sequencing.</title>
        <authorList>
            <person name="Lai Q."/>
            <person name="Li G."/>
            <person name="Shao Z."/>
        </authorList>
    </citation>
    <scope>NUCLEOTIDE SEQUENCE [LARGE SCALE GENOMIC DNA]</scope>
    <source>
        <strain evidence="3">13D2W-2</strain>
    </source>
</reference>
<evidence type="ECO:0000313" key="3">
    <source>
        <dbReference type="Proteomes" id="UP000028607"/>
    </source>
</evidence>
<comment type="caution">
    <text evidence="2">The sequence shown here is derived from an EMBL/GenBank/DDBJ whole genome shotgun (WGS) entry which is preliminary data.</text>
</comment>
<evidence type="ECO:0000313" key="2">
    <source>
        <dbReference type="EMBL" id="KFE33906.1"/>
    </source>
</evidence>
<dbReference type="SUPFAM" id="SSF55718">
    <property type="entry name" value="SCP-like"/>
    <property type="match status" value="1"/>
</dbReference>
<accession>A0A085TT59</accession>
<dbReference type="Proteomes" id="UP000028607">
    <property type="component" value="Unassembled WGS sequence"/>
</dbReference>
<dbReference type="STRING" id="1317124.DW2_15610"/>
<dbReference type="PATRIC" id="fig|1317124.6.peg.3140"/>
<sequence>MTETQMMTSPSQRRLVPVGLLCAALRPVLGRVVRRIAQHHPEMFERIAPYQKSDFVIVPVELPFALHLRPDPEAPMLRAVPQDRLPEHDARIEGRFFTLLELVDGESDGDAAFFSRDLTISGNTEAVVSLRNALDDVDGSVAQETADSFGPPGRAFLSMLRRRSARQ</sequence>
<dbReference type="eggNOG" id="COG3154">
    <property type="taxonomic scope" value="Bacteria"/>
</dbReference>
<protein>
    <recommendedName>
        <fullName evidence="1">SCP2 domain-containing protein</fullName>
    </recommendedName>
</protein>
<gene>
    <name evidence="2" type="ORF">DW2_15610</name>
</gene>
<reference evidence="2 3" key="2">
    <citation type="journal article" date="2015" name="Antonie Van Leeuwenhoek">
        <title>Thioclava indica sp. nov., isolated from surface seawater of the Indian Ocean.</title>
        <authorList>
            <person name="Liu Y."/>
            <person name="Lai Q."/>
            <person name="Du J."/>
            <person name="Xu H."/>
            <person name="Jiang L."/>
            <person name="Shao Z."/>
        </authorList>
    </citation>
    <scope>NUCLEOTIDE SEQUENCE [LARGE SCALE GENOMIC DNA]</scope>
    <source>
        <strain evidence="2 3">13D2W-2</strain>
    </source>
</reference>
<dbReference type="Pfam" id="PF02036">
    <property type="entry name" value="SCP2"/>
    <property type="match status" value="1"/>
</dbReference>
<name>A0A085TT59_9RHOB</name>
<dbReference type="AlphaFoldDB" id="A0A085TT59"/>